<dbReference type="PROSITE" id="PS50106">
    <property type="entry name" value="PDZ"/>
    <property type="match status" value="1"/>
</dbReference>
<evidence type="ECO:0000256" key="4">
    <source>
        <dbReference type="SAM" id="MobiDB-lite"/>
    </source>
</evidence>
<dbReference type="PROSITE" id="PS50002">
    <property type="entry name" value="SH3"/>
    <property type="match status" value="1"/>
</dbReference>
<evidence type="ECO:0000256" key="3">
    <source>
        <dbReference type="PROSITE-ProRule" id="PRU00192"/>
    </source>
</evidence>
<name>B0W2C9_CULQU</name>
<evidence type="ECO:0000313" key="8">
    <source>
        <dbReference type="EMBL" id="EDS28675.1"/>
    </source>
</evidence>
<dbReference type="SUPFAM" id="SSF50156">
    <property type="entry name" value="PDZ domain-like"/>
    <property type="match status" value="1"/>
</dbReference>
<dbReference type="VEuPathDB" id="VectorBase:CQUJHB012419"/>
<dbReference type="Gene3D" id="2.30.30.40">
    <property type="entry name" value="SH3 Domains"/>
    <property type="match status" value="1"/>
</dbReference>
<evidence type="ECO:0000313" key="10">
    <source>
        <dbReference type="Proteomes" id="UP000002320"/>
    </source>
</evidence>
<dbReference type="InterPro" id="IPR036028">
    <property type="entry name" value="SH3-like_dom_sf"/>
</dbReference>
<proteinExistence type="inferred from homology"/>
<dbReference type="InParanoid" id="B0W2C9"/>
<dbReference type="OMA" id="HKEQVNC"/>
<dbReference type="Pfam" id="PF00625">
    <property type="entry name" value="Guanylate_kin"/>
    <property type="match status" value="1"/>
</dbReference>
<keyword evidence="8" id="KW-0808">Transferase</keyword>
<dbReference type="Proteomes" id="UP000002320">
    <property type="component" value="Unassembled WGS sequence"/>
</dbReference>
<evidence type="ECO:0000313" key="9">
    <source>
        <dbReference type="EnsemblMetazoa" id="CPIJ001163-PA"/>
    </source>
</evidence>
<dbReference type="PANTHER" id="PTHR23122">
    <property type="entry name" value="MEMBRANE-ASSOCIATED GUANYLATE KINASE MAGUK"/>
    <property type="match status" value="1"/>
</dbReference>
<dbReference type="Gene3D" id="3.40.50.300">
    <property type="entry name" value="P-loop containing nucleotide triphosphate hydrolases"/>
    <property type="match status" value="1"/>
</dbReference>
<reference evidence="9" key="2">
    <citation type="submission" date="2021-02" db="UniProtKB">
        <authorList>
            <consortium name="EnsemblMetazoa"/>
        </authorList>
    </citation>
    <scope>IDENTIFICATION</scope>
    <source>
        <strain evidence="9">JHB</strain>
    </source>
</reference>
<dbReference type="VEuPathDB" id="VectorBase:CQUJHB009420"/>
<dbReference type="SUPFAM" id="SSF50044">
    <property type="entry name" value="SH3-domain"/>
    <property type="match status" value="1"/>
</dbReference>
<evidence type="ECO:0000259" key="5">
    <source>
        <dbReference type="PROSITE" id="PS50002"/>
    </source>
</evidence>
<keyword evidence="8" id="KW-0418">Kinase</keyword>
<dbReference type="InterPro" id="IPR027417">
    <property type="entry name" value="P-loop_NTPase"/>
</dbReference>
<dbReference type="STRING" id="7176.B0W2C9"/>
<feature type="domain" description="SH3" evidence="5">
    <location>
        <begin position="340"/>
        <end position="409"/>
    </location>
</feature>
<dbReference type="EnsemblMetazoa" id="CPIJ001163-RA">
    <property type="protein sequence ID" value="CPIJ001163-PA"/>
    <property type="gene ID" value="CPIJ001163"/>
</dbReference>
<dbReference type="VEuPathDB" id="VectorBase:CQUJHB008605"/>
<dbReference type="FunCoup" id="B0W2C9">
    <property type="interactions" value="528"/>
</dbReference>
<gene>
    <name evidence="9" type="primary">6032190</name>
    <name evidence="8" type="ORF">CpipJ_CPIJ001163</name>
</gene>
<dbReference type="Pfam" id="PF00018">
    <property type="entry name" value="SH3_1"/>
    <property type="match status" value="1"/>
</dbReference>
<dbReference type="InterPro" id="IPR050716">
    <property type="entry name" value="MAGUK"/>
</dbReference>
<dbReference type="PROSITE" id="PS00856">
    <property type="entry name" value="GUANYLATE_KINASE_1"/>
    <property type="match status" value="1"/>
</dbReference>
<dbReference type="EMBL" id="DS231826">
    <property type="protein sequence ID" value="EDS28675.1"/>
    <property type="molecule type" value="Genomic_DNA"/>
</dbReference>
<evidence type="ECO:0000256" key="1">
    <source>
        <dbReference type="ARBA" id="ARBA00007014"/>
    </source>
</evidence>
<comment type="similarity">
    <text evidence="1">Belongs to the MAGUK family.</text>
</comment>
<dbReference type="SUPFAM" id="SSF52540">
    <property type="entry name" value="P-loop containing nucleoside triphosphate hydrolases"/>
    <property type="match status" value="1"/>
</dbReference>
<feature type="domain" description="PDZ" evidence="7">
    <location>
        <begin position="225"/>
        <end position="306"/>
    </location>
</feature>
<evidence type="ECO:0000259" key="6">
    <source>
        <dbReference type="PROSITE" id="PS50052"/>
    </source>
</evidence>
<dbReference type="InterPro" id="IPR001478">
    <property type="entry name" value="PDZ"/>
</dbReference>
<feature type="region of interest" description="Disordered" evidence="4">
    <location>
        <begin position="1"/>
        <end position="25"/>
    </location>
</feature>
<dbReference type="KEGG" id="cqu:CpipJ_CPIJ001163"/>
<dbReference type="PROSITE" id="PS50052">
    <property type="entry name" value="GUANYLATE_KINASE_2"/>
    <property type="match status" value="1"/>
</dbReference>
<dbReference type="GO" id="GO:0019098">
    <property type="term" value="P:reproductive behavior"/>
    <property type="evidence" value="ECO:0007669"/>
    <property type="project" value="UniProtKB-ARBA"/>
</dbReference>
<dbReference type="VEuPathDB" id="VectorBase:CPIJ001163"/>
<dbReference type="SMART" id="SM00326">
    <property type="entry name" value="SH3"/>
    <property type="match status" value="1"/>
</dbReference>
<evidence type="ECO:0000256" key="2">
    <source>
        <dbReference type="ARBA" id="ARBA00022443"/>
    </source>
</evidence>
<dbReference type="OrthoDB" id="336747at2759"/>
<dbReference type="SMART" id="SM00228">
    <property type="entry name" value="PDZ"/>
    <property type="match status" value="1"/>
</dbReference>
<dbReference type="SMART" id="SM00072">
    <property type="entry name" value="GuKc"/>
    <property type="match status" value="1"/>
</dbReference>
<dbReference type="FunFam" id="3.40.50.300:FF:000146">
    <property type="entry name" value="MAGUK p55 subfamily member 6 isoform X1"/>
    <property type="match status" value="1"/>
</dbReference>
<dbReference type="InterPro" id="IPR008144">
    <property type="entry name" value="Guanylate_kin-like_dom"/>
</dbReference>
<dbReference type="CDD" id="cd00071">
    <property type="entry name" value="GMPK"/>
    <property type="match status" value="1"/>
</dbReference>
<dbReference type="FunFam" id="3.30.63.10:FF:000002">
    <property type="entry name" value="Guanylate kinase 1"/>
    <property type="match status" value="1"/>
</dbReference>
<dbReference type="InterPro" id="IPR036034">
    <property type="entry name" value="PDZ_sf"/>
</dbReference>
<dbReference type="HOGENOM" id="CLU_001715_5_1_1"/>
<dbReference type="eggNOG" id="KOG0609">
    <property type="taxonomic scope" value="Eukaryota"/>
</dbReference>
<keyword evidence="2 3" id="KW-0728">SH3 domain</keyword>
<dbReference type="Pfam" id="PF00595">
    <property type="entry name" value="PDZ"/>
    <property type="match status" value="1"/>
</dbReference>
<reference evidence="8" key="1">
    <citation type="submission" date="2007-03" db="EMBL/GenBank/DDBJ databases">
        <title>Annotation of Culex pipiens quinquefasciatus.</title>
        <authorList>
            <consortium name="The Broad Institute Genome Sequencing Platform"/>
            <person name="Atkinson P.W."/>
            <person name="Hemingway J."/>
            <person name="Christensen B.M."/>
            <person name="Higgs S."/>
            <person name="Kodira C."/>
            <person name="Hannick L."/>
            <person name="Megy K."/>
            <person name="O'Leary S."/>
            <person name="Pearson M."/>
            <person name="Haas B.J."/>
            <person name="Mauceli E."/>
            <person name="Wortman J.R."/>
            <person name="Lee N.H."/>
            <person name="Guigo R."/>
            <person name="Stanke M."/>
            <person name="Alvarado L."/>
            <person name="Amedeo P."/>
            <person name="Antoine C.H."/>
            <person name="Arensburger P."/>
            <person name="Bidwell S.L."/>
            <person name="Crawford M."/>
            <person name="Camaro F."/>
            <person name="Devon K."/>
            <person name="Engels R."/>
            <person name="Hammond M."/>
            <person name="Howarth C."/>
            <person name="Koehrsen M."/>
            <person name="Lawson D."/>
            <person name="Montgomery P."/>
            <person name="Nene V."/>
            <person name="Nusbaum C."/>
            <person name="Puiu D."/>
            <person name="Romero-Severson J."/>
            <person name="Severson D.W."/>
            <person name="Shumway M."/>
            <person name="Sisk P."/>
            <person name="Stolte C."/>
            <person name="Zeng Q."/>
            <person name="Eisenstadt E."/>
            <person name="Fraser-Liggett C."/>
            <person name="Strausberg R."/>
            <person name="Galagan J."/>
            <person name="Birren B."/>
            <person name="Collins F.H."/>
        </authorList>
    </citation>
    <scope>NUCLEOTIDE SEQUENCE [LARGE SCALE GENOMIC DNA]</scope>
    <source>
        <strain evidence="8">JHB</strain>
    </source>
</reference>
<dbReference type="GO" id="GO:0016301">
    <property type="term" value="F:kinase activity"/>
    <property type="evidence" value="ECO:0007669"/>
    <property type="project" value="UniProtKB-KW"/>
</dbReference>
<sequence>MDQFGEDWSVEFLDRDPPPGVDSAEWSVEHLDNHQSFPAEPLEEETPDWLESFITKHELQDEDMPDANCGSLLLDQHEPLDEEMPEATSNDSGVLNIGRFLGNSNNETPSHSADFVISSDFSRSTPNRRCWSPGKLDGRIWPLVTLKILHECFLGKIYLVHGRNRTRTWTVCALLHTHDVVAREVYGEEALRVTPPPIAPYLNGGNDDIDNGDTGDLQHVTRVRLVQFQKNTDEPMGITLKMTEDGRCIVARIMHGGMIHRQATLHVGDEIREINGQPVQHQTVSQLQRMLRDARGSVTFKIVPSYRSAPPPVETGLVPQFGTMFILNGVSGVSFTPHLVDQIFVRAQFDYDPLDDELIPCAQAGIAFHVGDILQIISKDDHHWWQARHDAAGGSAGLIPSPELQEWRIACQSADKTHKEQGRTGGLSRKKKQCRDKYLAKHNAVFDQLDLVTYEEVVKVPVGDPAFQRRTLVLLGAHGVGRRHIKNTLIAKYPDKYAYPIPHTTRQPRPDEENGRSYYFISHDEMMADIAANEYLEYGTHEDAMYGTKLETIRRIHADGKMAILDVEPQALKILRTAEFTPYVVFIAAPLLQNIADYDGSLERLAKESDMLRQAYGHFFDLTIVNNDIGETIAMLENAIDKVHSTSQWVPVSWLY</sequence>
<feature type="domain" description="Guanylate kinase-like" evidence="6">
    <location>
        <begin position="469"/>
        <end position="641"/>
    </location>
</feature>
<dbReference type="CDD" id="cd10831">
    <property type="entry name" value="PDZ_CASK-like"/>
    <property type="match status" value="1"/>
</dbReference>
<dbReference type="InterPro" id="IPR008145">
    <property type="entry name" value="GK/Ca_channel_bsu"/>
</dbReference>
<accession>B0W2C9</accession>
<protein>
    <submittedName>
        <fullName evidence="8 9">Calcium/calmodulin-dependent protein kinase, CAKI</fullName>
    </submittedName>
</protein>
<keyword evidence="10" id="KW-1185">Reference proteome</keyword>
<organism>
    <name type="scientific">Culex quinquefasciatus</name>
    <name type="common">Southern house mosquito</name>
    <name type="synonym">Culex pungens</name>
    <dbReference type="NCBI Taxonomy" id="7176"/>
    <lineage>
        <taxon>Eukaryota</taxon>
        <taxon>Metazoa</taxon>
        <taxon>Ecdysozoa</taxon>
        <taxon>Arthropoda</taxon>
        <taxon>Hexapoda</taxon>
        <taxon>Insecta</taxon>
        <taxon>Pterygota</taxon>
        <taxon>Neoptera</taxon>
        <taxon>Endopterygota</taxon>
        <taxon>Diptera</taxon>
        <taxon>Nematocera</taxon>
        <taxon>Culicoidea</taxon>
        <taxon>Culicidae</taxon>
        <taxon>Culicinae</taxon>
        <taxon>Culicini</taxon>
        <taxon>Culex</taxon>
        <taxon>Culex</taxon>
    </lineage>
</organism>
<evidence type="ECO:0000259" key="7">
    <source>
        <dbReference type="PROSITE" id="PS50106"/>
    </source>
</evidence>
<dbReference type="InterPro" id="IPR020590">
    <property type="entry name" value="Guanylate_kinase_CS"/>
</dbReference>
<dbReference type="FunFam" id="2.30.42.10:FF:000016">
    <property type="entry name" value="peripheral plasma membrane protein CASK isoform X2"/>
    <property type="match status" value="1"/>
</dbReference>
<dbReference type="InterPro" id="IPR001452">
    <property type="entry name" value="SH3_domain"/>
</dbReference>
<dbReference type="Gene3D" id="2.30.42.10">
    <property type="match status" value="1"/>
</dbReference>
<dbReference type="AlphaFoldDB" id="B0W2C9"/>